<evidence type="ECO:0000256" key="1">
    <source>
        <dbReference type="ARBA" id="ARBA00006226"/>
    </source>
</evidence>
<dbReference type="KEGG" id="pspi:PS2015_234"/>
<proteinExistence type="inferred from homology"/>
<dbReference type="Gene3D" id="3.30.2310.20">
    <property type="entry name" value="RelE-like"/>
    <property type="match status" value="1"/>
</dbReference>
<dbReference type="PANTHER" id="PTHR33755:SF5">
    <property type="entry name" value="TYPE II TOXIN-ANTITOXIN SYSTEM RELE_PARE FAMILY TOXIN"/>
    <property type="match status" value="1"/>
</dbReference>
<name>A0A0S2KAB8_9GAMM</name>
<evidence type="ECO:0000256" key="2">
    <source>
        <dbReference type="ARBA" id="ARBA00022649"/>
    </source>
</evidence>
<dbReference type="PANTHER" id="PTHR33755">
    <property type="entry name" value="TOXIN PARE1-RELATED"/>
    <property type="match status" value="1"/>
</dbReference>
<dbReference type="RefSeq" id="WP_335338248.1">
    <property type="nucleotide sequence ID" value="NZ_CP013189.1"/>
</dbReference>
<evidence type="ECO:0000313" key="4">
    <source>
        <dbReference type="Proteomes" id="UP000065641"/>
    </source>
</evidence>
<dbReference type="STRING" id="1249552.PS2015_234"/>
<dbReference type="InterPro" id="IPR035093">
    <property type="entry name" value="RelE/ParE_toxin_dom_sf"/>
</dbReference>
<comment type="similarity">
    <text evidence="1">Belongs to the RelE toxin family.</text>
</comment>
<keyword evidence="4" id="KW-1185">Reference proteome</keyword>
<dbReference type="InterPro" id="IPR007712">
    <property type="entry name" value="RelE/ParE_toxin"/>
</dbReference>
<evidence type="ECO:0000313" key="3">
    <source>
        <dbReference type="EMBL" id="ALO44927.1"/>
    </source>
</evidence>
<dbReference type="EMBL" id="CP013189">
    <property type="protein sequence ID" value="ALO44927.1"/>
    <property type="molecule type" value="Genomic_DNA"/>
</dbReference>
<dbReference type="Proteomes" id="UP000065641">
    <property type="component" value="Chromosome"/>
</dbReference>
<reference evidence="3 4" key="1">
    <citation type="submission" date="2015-11" db="EMBL/GenBank/DDBJ databases">
        <authorList>
            <person name="Zhang Y."/>
            <person name="Guo Z."/>
        </authorList>
    </citation>
    <scope>NUCLEOTIDE SEQUENCE [LARGE SCALE GENOMIC DNA]</scope>
    <source>
        <strain evidence="3 4">KCTC 32221</strain>
    </source>
</reference>
<keyword evidence="2" id="KW-1277">Toxin-antitoxin system</keyword>
<dbReference type="InterPro" id="IPR051803">
    <property type="entry name" value="TA_system_RelE-like_toxin"/>
</dbReference>
<protein>
    <submittedName>
        <fullName evidence="3">Plasmid stabilization protein</fullName>
    </submittedName>
</protein>
<organism evidence="3 4">
    <name type="scientific">Pseudohongiella spirulinae</name>
    <dbReference type="NCBI Taxonomy" id="1249552"/>
    <lineage>
        <taxon>Bacteria</taxon>
        <taxon>Pseudomonadati</taxon>
        <taxon>Pseudomonadota</taxon>
        <taxon>Gammaproteobacteria</taxon>
        <taxon>Pseudomonadales</taxon>
        <taxon>Pseudohongiellaceae</taxon>
        <taxon>Pseudohongiella</taxon>
    </lineage>
</organism>
<sequence length="98" mass="11111">MIEWSPLALERAGEIAAYIALDKPTAAESWLDGLFESVERLEPHPMSGRVVPEINIERIREVIYGAYRVIYRVDTQAKKISVLTVLRGSELIRADELD</sequence>
<dbReference type="Pfam" id="PF05016">
    <property type="entry name" value="ParE_toxin"/>
    <property type="match status" value="1"/>
</dbReference>
<dbReference type="AlphaFoldDB" id="A0A0S2KAB8"/>
<accession>A0A0S2KAB8</accession>
<gene>
    <name evidence="3" type="ORF">PS2015_234</name>
</gene>